<feature type="transmembrane region" description="Helical" evidence="7">
    <location>
        <begin position="29"/>
        <end position="52"/>
    </location>
</feature>
<evidence type="ECO:0000256" key="1">
    <source>
        <dbReference type="ARBA" id="ARBA00004141"/>
    </source>
</evidence>
<evidence type="ECO:0000313" key="9">
    <source>
        <dbReference type="Proteomes" id="UP000838412"/>
    </source>
</evidence>
<feature type="transmembrane region" description="Helical" evidence="7">
    <location>
        <begin position="58"/>
        <end position="81"/>
    </location>
</feature>
<name>A0A8K0A4I3_BRALA</name>
<evidence type="ECO:0000256" key="3">
    <source>
        <dbReference type="ARBA" id="ARBA00022692"/>
    </source>
</evidence>
<dbReference type="InterPro" id="IPR007237">
    <property type="entry name" value="CD20-like"/>
</dbReference>
<protein>
    <submittedName>
        <fullName evidence="8">LGALS3 protein</fullName>
    </submittedName>
</protein>
<evidence type="ECO:0000256" key="5">
    <source>
        <dbReference type="ARBA" id="ARBA00023136"/>
    </source>
</evidence>
<dbReference type="InterPro" id="IPR030417">
    <property type="entry name" value="MS4A"/>
</dbReference>
<dbReference type="EMBL" id="OV696691">
    <property type="protein sequence ID" value="CAH1267837.1"/>
    <property type="molecule type" value="Genomic_DNA"/>
</dbReference>
<dbReference type="Proteomes" id="UP000838412">
    <property type="component" value="Chromosome 6"/>
</dbReference>
<organism evidence="8 9">
    <name type="scientific">Branchiostoma lanceolatum</name>
    <name type="common">Common lancelet</name>
    <name type="synonym">Amphioxus lanceolatum</name>
    <dbReference type="NCBI Taxonomy" id="7740"/>
    <lineage>
        <taxon>Eukaryota</taxon>
        <taxon>Metazoa</taxon>
        <taxon>Chordata</taxon>
        <taxon>Cephalochordata</taxon>
        <taxon>Leptocardii</taxon>
        <taxon>Amphioxiformes</taxon>
        <taxon>Branchiostomatidae</taxon>
        <taxon>Branchiostoma</taxon>
    </lineage>
</organism>
<gene>
    <name evidence="8" type="primary">LGALS3</name>
    <name evidence="8" type="ORF">BLAG_LOCUS21015</name>
</gene>
<accession>A0A8K0A4I3</accession>
<keyword evidence="4 7" id="KW-1133">Transmembrane helix</keyword>
<comment type="similarity">
    <text evidence="2">Belongs to the MS4A family.</text>
</comment>
<dbReference type="Pfam" id="PF04103">
    <property type="entry name" value="CD20"/>
    <property type="match status" value="1"/>
</dbReference>
<evidence type="ECO:0000256" key="2">
    <source>
        <dbReference type="ARBA" id="ARBA00009565"/>
    </source>
</evidence>
<feature type="region of interest" description="Disordered" evidence="6">
    <location>
        <begin position="249"/>
        <end position="338"/>
    </location>
</feature>
<reference evidence="8" key="1">
    <citation type="submission" date="2022-01" db="EMBL/GenBank/DDBJ databases">
        <authorList>
            <person name="Braso-Vives M."/>
        </authorList>
    </citation>
    <scope>NUCLEOTIDE SEQUENCE</scope>
</reference>
<proteinExistence type="inferred from homology"/>
<keyword evidence="5 7" id="KW-0472">Membrane</keyword>
<evidence type="ECO:0000256" key="7">
    <source>
        <dbReference type="SAM" id="Phobius"/>
    </source>
</evidence>
<sequence length="338" mass="36176">MCSVKAMCYSEGGCCGNSCKYKGTCIRNLGWTLIVLGVVGFILAVIADGVYAGYPFAVVHHISAPIWGGVFIIIAGGLAVCGGNNPDNACQRIALLIMSIFGIIFAMTIWIMASVGLANDGNQCEWFKLGPCDKNDPYNYNCGWWYDYWYDLYPNWRSIDCGGIKALHALQLLLGLTETVVMFIVSIRTCCGTCRNCCDSTQQPPTHAIVYQPGQPLQQQMHSGVIIMQTVPGAPPGQPYAGQQLVYNPQAQPGAYPGQPQPGVYPAQPQPGAYPGQPQPGAYPAQSQPGVYPGSQPSPYPTQAGAYPTQAGSYPTQIAPPPAVSQPPAYNVVTDQKV</sequence>
<comment type="subcellular location">
    <subcellularLocation>
        <location evidence="1">Membrane</location>
        <topology evidence="1">Multi-pass membrane protein</topology>
    </subcellularLocation>
</comment>
<evidence type="ECO:0000256" key="6">
    <source>
        <dbReference type="SAM" id="MobiDB-lite"/>
    </source>
</evidence>
<dbReference type="OrthoDB" id="10061391at2759"/>
<feature type="compositionally biased region" description="Low complexity" evidence="6">
    <location>
        <begin position="249"/>
        <end position="290"/>
    </location>
</feature>
<dbReference type="PANTHER" id="PTHR23320:SF165">
    <property type="entry name" value="MARVEL DOMAIN-CONTAINING PROTEIN"/>
    <property type="match status" value="1"/>
</dbReference>
<feature type="transmembrane region" description="Helical" evidence="7">
    <location>
        <begin position="93"/>
        <end position="113"/>
    </location>
</feature>
<dbReference type="PANTHER" id="PTHR23320">
    <property type="entry name" value="MEMBRANE-SPANNING 4-DOMAINS SUBFAMILY A MS4A -RELATED"/>
    <property type="match status" value="1"/>
</dbReference>
<keyword evidence="9" id="KW-1185">Reference proteome</keyword>
<dbReference type="AlphaFoldDB" id="A0A8K0A4I3"/>
<dbReference type="GO" id="GO:0016020">
    <property type="term" value="C:membrane"/>
    <property type="evidence" value="ECO:0007669"/>
    <property type="project" value="UniProtKB-SubCell"/>
</dbReference>
<keyword evidence="3 7" id="KW-0812">Transmembrane</keyword>
<evidence type="ECO:0000313" key="8">
    <source>
        <dbReference type="EMBL" id="CAH1267837.1"/>
    </source>
</evidence>
<evidence type="ECO:0000256" key="4">
    <source>
        <dbReference type="ARBA" id="ARBA00022989"/>
    </source>
</evidence>